<keyword evidence="1" id="KW-1133">Transmembrane helix</keyword>
<protein>
    <submittedName>
        <fullName evidence="5">DUF916 and DUF3324 domain-containing protein</fullName>
    </submittedName>
</protein>
<keyword evidence="1" id="KW-0812">Transmembrane</keyword>
<feature type="transmembrane region" description="Helical" evidence="1">
    <location>
        <begin position="310"/>
        <end position="333"/>
    </location>
</feature>
<comment type="caution">
    <text evidence="5">The sequence shown here is derived from an EMBL/GenBank/DDBJ whole genome shotgun (WGS) entry which is preliminary data.</text>
</comment>
<dbReference type="Pfam" id="PF11797">
    <property type="entry name" value="WxLIP_HBD"/>
    <property type="match status" value="1"/>
</dbReference>
<keyword evidence="6" id="KW-1185">Reference proteome</keyword>
<dbReference type="InterPro" id="IPR010317">
    <property type="entry name" value="WxLIP_PGBD"/>
</dbReference>
<evidence type="ECO:0000259" key="3">
    <source>
        <dbReference type="Pfam" id="PF06030"/>
    </source>
</evidence>
<evidence type="ECO:0000256" key="1">
    <source>
        <dbReference type="SAM" id="Phobius"/>
    </source>
</evidence>
<dbReference type="NCBIfam" id="NF041738">
    <property type="entry name" value="GG_III-CTERM"/>
    <property type="match status" value="1"/>
</dbReference>
<gene>
    <name evidence="5" type="ORF">ACFP1C_10460</name>
</gene>
<keyword evidence="2" id="KW-0732">Signal</keyword>
<feature type="chain" id="PRO_5045418060" evidence="2">
    <location>
        <begin position="26"/>
        <end position="351"/>
    </location>
</feature>
<dbReference type="RefSeq" id="WP_125686370.1">
    <property type="nucleotide sequence ID" value="NZ_JBHSSI010000061.1"/>
</dbReference>
<name>A0ABW1THE0_9LACO</name>
<dbReference type="EMBL" id="JBHSSI010000061">
    <property type="protein sequence ID" value="MFC6261363.1"/>
    <property type="molecule type" value="Genomic_DNA"/>
</dbReference>
<feature type="domain" description="WxL Interacting Protein host binding" evidence="4">
    <location>
        <begin position="163"/>
        <end position="298"/>
    </location>
</feature>
<reference evidence="6" key="1">
    <citation type="journal article" date="2019" name="Int. J. Syst. Evol. Microbiol.">
        <title>The Global Catalogue of Microorganisms (GCM) 10K type strain sequencing project: providing services to taxonomists for standard genome sequencing and annotation.</title>
        <authorList>
            <consortium name="The Broad Institute Genomics Platform"/>
            <consortium name="The Broad Institute Genome Sequencing Center for Infectious Disease"/>
            <person name="Wu L."/>
            <person name="Ma J."/>
        </authorList>
    </citation>
    <scope>NUCLEOTIDE SEQUENCE [LARGE SCALE GENOMIC DNA]</scope>
    <source>
        <strain evidence="6">CCM 8908</strain>
    </source>
</reference>
<keyword evidence="1" id="KW-0472">Membrane</keyword>
<dbReference type="Proteomes" id="UP001596283">
    <property type="component" value="Unassembled WGS sequence"/>
</dbReference>
<organism evidence="5 6">
    <name type="scientific">Levilactobacillus fujinensis</name>
    <dbReference type="NCBI Taxonomy" id="2486024"/>
    <lineage>
        <taxon>Bacteria</taxon>
        <taxon>Bacillati</taxon>
        <taxon>Bacillota</taxon>
        <taxon>Bacilli</taxon>
        <taxon>Lactobacillales</taxon>
        <taxon>Lactobacillaceae</taxon>
        <taxon>Levilactobacillus</taxon>
    </lineage>
</organism>
<evidence type="ECO:0000313" key="5">
    <source>
        <dbReference type="EMBL" id="MFC6261363.1"/>
    </source>
</evidence>
<feature type="domain" description="WxL Interacting Protein peptidoglycan binding" evidence="3">
    <location>
        <begin position="32"/>
        <end position="152"/>
    </location>
</feature>
<sequence>MKRYLRILMLLGAIFVFGSWGQAVAHADGVGFSVAAQLPKNQDDKSVTYFALRVKPNQKQKLGIIIANSGKKKATFQYGVNQSITNDNGVIDYSNHNPKKDSSLKIGISDIFIGSRSQKVTIPAKSKKVVYVTYKMPADKIKGMILGGVFVKKMGSTKGNSSKGVNIKNQFAYVIGVRLRESSAYVGPNMKLNTVKAGQINAYNQVQANLQNPEPGIMSNLKIKAKVTKQGESKTVLSNEKANMAMAPNSNFNYSIPWGDTKLAAGDYTLTLDASAKGGYTWHFVKNFSITQAQINSLKNKINTPQQKNYFWWFVAGGILILLLIAIIIYLLWKRRRDDDEYYDDDDSDEK</sequence>
<dbReference type="InterPro" id="IPR021759">
    <property type="entry name" value="WxLIP_HBD"/>
</dbReference>
<dbReference type="Pfam" id="PF06030">
    <property type="entry name" value="WxLIP_PGBD"/>
    <property type="match status" value="1"/>
</dbReference>
<evidence type="ECO:0000313" key="6">
    <source>
        <dbReference type="Proteomes" id="UP001596283"/>
    </source>
</evidence>
<proteinExistence type="predicted"/>
<accession>A0ABW1THE0</accession>
<evidence type="ECO:0000256" key="2">
    <source>
        <dbReference type="SAM" id="SignalP"/>
    </source>
</evidence>
<feature type="signal peptide" evidence="2">
    <location>
        <begin position="1"/>
        <end position="25"/>
    </location>
</feature>
<evidence type="ECO:0000259" key="4">
    <source>
        <dbReference type="Pfam" id="PF11797"/>
    </source>
</evidence>